<dbReference type="Proteomes" id="UP001304071">
    <property type="component" value="Chromosome 1"/>
</dbReference>
<feature type="domain" description="PilZ" evidence="1">
    <location>
        <begin position="469"/>
        <end position="553"/>
    </location>
</feature>
<protein>
    <submittedName>
        <fullName evidence="2">PilZ domain-containing protein</fullName>
    </submittedName>
</protein>
<dbReference type="RefSeq" id="WP_261894960.1">
    <property type="nucleotide sequence ID" value="NZ_AP024895.1"/>
</dbReference>
<proteinExistence type="predicted"/>
<dbReference type="InterPro" id="IPR009875">
    <property type="entry name" value="PilZ_domain"/>
</dbReference>
<evidence type="ECO:0000313" key="3">
    <source>
        <dbReference type="Proteomes" id="UP001304071"/>
    </source>
</evidence>
<dbReference type="EMBL" id="CP138203">
    <property type="protein sequence ID" value="WPC74680.1"/>
    <property type="molecule type" value="Genomic_DNA"/>
</dbReference>
<keyword evidence="3" id="KW-1185">Reference proteome</keyword>
<reference evidence="2 3" key="1">
    <citation type="submission" date="2023-11" db="EMBL/GenBank/DDBJ databases">
        <title>Plant-associative lifestyle of Vibrio porteresiae and its evolutionary dynamics.</title>
        <authorList>
            <person name="Rameshkumar N."/>
            <person name="Kirti K."/>
        </authorList>
    </citation>
    <scope>NUCLEOTIDE SEQUENCE [LARGE SCALE GENOMIC DNA]</scope>
    <source>
        <strain evidence="2 3">MSSRF30</strain>
    </source>
</reference>
<dbReference type="Gene3D" id="2.40.10.220">
    <property type="entry name" value="predicted glycosyltransferase like domains"/>
    <property type="match status" value="1"/>
</dbReference>
<dbReference type="SUPFAM" id="SSF141371">
    <property type="entry name" value="PilZ domain-like"/>
    <property type="match status" value="1"/>
</dbReference>
<evidence type="ECO:0000259" key="1">
    <source>
        <dbReference type="Pfam" id="PF07238"/>
    </source>
</evidence>
<organism evidence="2 3">
    <name type="scientific">Vibrio porteresiae DSM 19223</name>
    <dbReference type="NCBI Taxonomy" id="1123496"/>
    <lineage>
        <taxon>Bacteria</taxon>
        <taxon>Pseudomonadati</taxon>
        <taxon>Pseudomonadota</taxon>
        <taxon>Gammaproteobacteria</taxon>
        <taxon>Vibrionales</taxon>
        <taxon>Vibrionaceae</taxon>
        <taxon>Vibrio</taxon>
    </lineage>
</organism>
<name>A0ABZ0QE69_9VIBR</name>
<dbReference type="Pfam" id="PF07238">
    <property type="entry name" value="PilZ"/>
    <property type="match status" value="2"/>
</dbReference>
<feature type="domain" description="PilZ" evidence="1">
    <location>
        <begin position="143"/>
        <end position="244"/>
    </location>
</feature>
<gene>
    <name evidence="2" type="ORF">R8Z52_05535</name>
</gene>
<sequence>MQQSEILSLAERLISAYYSADLEYLLGQLTQGESPSVKLLVKMELNRIMTPCYKSVDLRGRVNGECREYEIEGITHWLDDVAFNAYHKSIRKYGSYTEGVWEALNNTRNNFRVMQQRGTPQKEVDTKSSFFDADPIKLGYDLKRLENRMRISTQIEIHLANKQQVVHGLSVDLSTSGARFKVPSFFDYKLGEIITVRFVELFKEYEISGLDAQIEYRILAVDESYDNDAIKFLRVLRLSETDAIDRVIAESLSNNRKKATHDNQDKIIRARTRAYEHAYLKHSCSLPLFFSGNELKIALITENNLPLWQYWHDERNQQALGTLFSEQRMATLTKPGIHDSNNVLYAFKHEYKDKTLFFSMMMPEAKPDERKLFWHIGAKRDSWKVFRLWMFELSTDERRALASHSEELSQRSRNLTHFGILQEISDLQSAHDYLFVDKPDLSSKAINPFCHPRKVHGMPMGVYFDARSRRKEPRYHFRTPLTLIDSEGKRYSGFTVDMSKRGLSVIVEEPISMKVQDKITIDFDELKLYDKDLPLDSVPYQLIRLSPEGRRVQLMLEETSSTMKIIAFFNSVIEHNRDKLLQKPEILPSLELLESLHNILLDKMVSSPIFVDKSTRNLRPKVIGVNYPLPRHIEFLAKLGQENKISLEPIFKGHTNTLLANPMKRIDGVEPQFNELYISILKFGNRVKSIETRLLNEFESTQQRIEFIRNAQNMGEIFVLRIASAPIFDAFTTLLRQDLDELAQISMPNATALEKEITALAGYGEIVDVTDEVIMRLQLN</sequence>
<evidence type="ECO:0000313" key="2">
    <source>
        <dbReference type="EMBL" id="WPC74680.1"/>
    </source>
</evidence>
<accession>A0ABZ0QE69</accession>